<reference evidence="2" key="1">
    <citation type="submission" date="2020-02" db="EMBL/GenBank/DDBJ databases">
        <authorList>
            <person name="Meier V. D."/>
        </authorList>
    </citation>
    <scope>NUCLEOTIDE SEQUENCE</scope>
    <source>
        <strain evidence="2">AVDCRST_MAG10</strain>
    </source>
</reference>
<evidence type="ECO:0000313" key="2">
    <source>
        <dbReference type="EMBL" id="CAA9227785.1"/>
    </source>
</evidence>
<name>A0A6J4HLK1_9ACTN</name>
<dbReference type="AlphaFoldDB" id="A0A6J4HLK1"/>
<evidence type="ECO:0000256" key="1">
    <source>
        <dbReference type="SAM" id="MobiDB-lite"/>
    </source>
</evidence>
<gene>
    <name evidence="2" type="ORF">AVDCRST_MAG10-1002</name>
</gene>
<sequence length="112" mass="11484">GQRCDTEGSRPALRGLGRHRRTAPTADAAPPAAGPAQRRLPGQGARPASAPCRLPPLRPPGRRADHQASQRQVHLLRGGPRPGQGSAPHHGPPGGGVRGGVGRALGGRRPVL</sequence>
<proteinExistence type="predicted"/>
<feature type="non-terminal residue" evidence="2">
    <location>
        <position position="1"/>
    </location>
</feature>
<accession>A0A6J4HLK1</accession>
<feature type="compositionally biased region" description="Low complexity" evidence="1">
    <location>
        <begin position="23"/>
        <end position="52"/>
    </location>
</feature>
<protein>
    <submittedName>
        <fullName evidence="2">Uncharacterized protein</fullName>
    </submittedName>
</protein>
<feature type="region of interest" description="Disordered" evidence="1">
    <location>
        <begin position="1"/>
        <end position="112"/>
    </location>
</feature>
<organism evidence="2">
    <name type="scientific">uncultured Acidimicrobiales bacterium</name>
    <dbReference type="NCBI Taxonomy" id="310071"/>
    <lineage>
        <taxon>Bacteria</taxon>
        <taxon>Bacillati</taxon>
        <taxon>Actinomycetota</taxon>
        <taxon>Acidimicrobiia</taxon>
        <taxon>Acidimicrobiales</taxon>
        <taxon>environmental samples</taxon>
    </lineage>
</organism>
<feature type="compositionally biased region" description="Gly residues" evidence="1">
    <location>
        <begin position="92"/>
        <end position="105"/>
    </location>
</feature>
<dbReference type="EMBL" id="CADCTB010000067">
    <property type="protein sequence ID" value="CAA9227785.1"/>
    <property type="molecule type" value="Genomic_DNA"/>
</dbReference>
<feature type="non-terminal residue" evidence="2">
    <location>
        <position position="112"/>
    </location>
</feature>